<name>A0A4W3GTA2_CALMI</name>
<dbReference type="InterPro" id="IPR033184">
    <property type="entry name" value="PRRC2"/>
</dbReference>
<dbReference type="Ensembl" id="ENSCMIT00000006476.1">
    <property type="protein sequence ID" value="ENSCMIP00000006267.1"/>
    <property type="gene ID" value="ENSCMIG00000003607.1"/>
</dbReference>
<proteinExistence type="predicted"/>
<dbReference type="InParanoid" id="A0A4W3GTA2"/>
<keyword evidence="2" id="KW-1185">Reference proteome</keyword>
<organism evidence="1 2">
    <name type="scientific">Callorhinchus milii</name>
    <name type="common">Ghost shark</name>
    <dbReference type="NCBI Taxonomy" id="7868"/>
    <lineage>
        <taxon>Eukaryota</taxon>
        <taxon>Metazoa</taxon>
        <taxon>Chordata</taxon>
        <taxon>Craniata</taxon>
        <taxon>Vertebrata</taxon>
        <taxon>Chondrichthyes</taxon>
        <taxon>Holocephali</taxon>
        <taxon>Chimaeriformes</taxon>
        <taxon>Callorhinchidae</taxon>
        <taxon>Callorhinchus</taxon>
    </lineage>
</organism>
<sequence length="103" mass="12108">TRIFHKPFFPFFFPPLKLARQSGRPQLQSCPDERPSIIKPNELKELDILDTENDDGWAGAQSEVDYTEKLNFSDDEESGISKERDESWYGLLFFSVYFQLLKR</sequence>
<dbReference type="GO" id="GO:0030154">
    <property type="term" value="P:cell differentiation"/>
    <property type="evidence" value="ECO:0007669"/>
    <property type="project" value="TreeGrafter"/>
</dbReference>
<evidence type="ECO:0000313" key="2">
    <source>
        <dbReference type="Proteomes" id="UP000314986"/>
    </source>
</evidence>
<protein>
    <submittedName>
        <fullName evidence="1">Uncharacterized protein</fullName>
    </submittedName>
</protein>
<dbReference type="Proteomes" id="UP000314986">
    <property type="component" value="Unassembled WGS sequence"/>
</dbReference>
<reference evidence="1" key="4">
    <citation type="submission" date="2025-08" db="UniProtKB">
        <authorList>
            <consortium name="Ensembl"/>
        </authorList>
    </citation>
    <scope>IDENTIFICATION</scope>
</reference>
<reference evidence="2" key="1">
    <citation type="journal article" date="2006" name="Science">
        <title>Ancient noncoding elements conserved in the human genome.</title>
        <authorList>
            <person name="Venkatesh B."/>
            <person name="Kirkness E.F."/>
            <person name="Loh Y.H."/>
            <person name="Halpern A.L."/>
            <person name="Lee A.P."/>
            <person name="Johnson J."/>
            <person name="Dandona N."/>
            <person name="Viswanathan L.D."/>
            <person name="Tay A."/>
            <person name="Venter J.C."/>
            <person name="Strausberg R.L."/>
            <person name="Brenner S."/>
        </authorList>
    </citation>
    <scope>NUCLEOTIDE SEQUENCE [LARGE SCALE GENOMIC DNA]</scope>
</reference>
<reference evidence="2" key="3">
    <citation type="journal article" date="2014" name="Nature">
        <title>Elephant shark genome provides unique insights into gnathostome evolution.</title>
        <authorList>
            <consortium name="International Elephant Shark Genome Sequencing Consortium"/>
            <person name="Venkatesh B."/>
            <person name="Lee A.P."/>
            <person name="Ravi V."/>
            <person name="Maurya A.K."/>
            <person name="Lian M.M."/>
            <person name="Swann J.B."/>
            <person name="Ohta Y."/>
            <person name="Flajnik M.F."/>
            <person name="Sutoh Y."/>
            <person name="Kasahara M."/>
            <person name="Hoon S."/>
            <person name="Gangu V."/>
            <person name="Roy S.W."/>
            <person name="Irimia M."/>
            <person name="Korzh V."/>
            <person name="Kondrychyn I."/>
            <person name="Lim Z.W."/>
            <person name="Tay B.H."/>
            <person name="Tohari S."/>
            <person name="Kong K.W."/>
            <person name="Ho S."/>
            <person name="Lorente-Galdos B."/>
            <person name="Quilez J."/>
            <person name="Marques-Bonet T."/>
            <person name="Raney B.J."/>
            <person name="Ingham P.W."/>
            <person name="Tay A."/>
            <person name="Hillier L.W."/>
            <person name="Minx P."/>
            <person name="Boehm T."/>
            <person name="Wilson R.K."/>
            <person name="Brenner S."/>
            <person name="Warren W.C."/>
        </authorList>
    </citation>
    <scope>NUCLEOTIDE SEQUENCE [LARGE SCALE GENOMIC DNA]</scope>
</reference>
<evidence type="ECO:0000313" key="1">
    <source>
        <dbReference type="Ensembl" id="ENSCMIP00000006267.1"/>
    </source>
</evidence>
<accession>A0A4W3GTA2</accession>
<dbReference type="PANTHER" id="PTHR14038:SF6">
    <property type="entry name" value="PROTEIN PRRC2C"/>
    <property type="match status" value="1"/>
</dbReference>
<reference evidence="1" key="5">
    <citation type="submission" date="2025-09" db="UniProtKB">
        <authorList>
            <consortium name="Ensembl"/>
        </authorList>
    </citation>
    <scope>IDENTIFICATION</scope>
</reference>
<dbReference type="PANTHER" id="PTHR14038">
    <property type="entry name" value="BAT2 HLA-B-ASSOCIATED TRANSCRIPT 2"/>
    <property type="match status" value="1"/>
</dbReference>
<reference evidence="2" key="2">
    <citation type="journal article" date="2007" name="PLoS Biol.">
        <title>Survey sequencing and comparative analysis of the elephant shark (Callorhinchus milii) genome.</title>
        <authorList>
            <person name="Venkatesh B."/>
            <person name="Kirkness E.F."/>
            <person name="Loh Y.H."/>
            <person name="Halpern A.L."/>
            <person name="Lee A.P."/>
            <person name="Johnson J."/>
            <person name="Dandona N."/>
            <person name="Viswanathan L.D."/>
            <person name="Tay A."/>
            <person name="Venter J.C."/>
            <person name="Strausberg R.L."/>
            <person name="Brenner S."/>
        </authorList>
    </citation>
    <scope>NUCLEOTIDE SEQUENCE [LARGE SCALE GENOMIC DNA]</scope>
</reference>
<dbReference type="AlphaFoldDB" id="A0A4W3GTA2"/>
<dbReference type="GeneTree" id="ENSGT00950000183161"/>